<name>A0A3N4HSP2_ASCIM</name>
<accession>A0A3N4HSP2</accession>
<evidence type="ECO:0000313" key="2">
    <source>
        <dbReference type="EMBL" id="RPA75518.1"/>
    </source>
</evidence>
<feature type="compositionally biased region" description="Polar residues" evidence="1">
    <location>
        <begin position="241"/>
        <end position="250"/>
    </location>
</feature>
<dbReference type="EMBL" id="ML119762">
    <property type="protein sequence ID" value="RPA75518.1"/>
    <property type="molecule type" value="Genomic_DNA"/>
</dbReference>
<proteinExistence type="predicted"/>
<feature type="region of interest" description="Disordered" evidence="1">
    <location>
        <begin position="317"/>
        <end position="386"/>
    </location>
</feature>
<keyword evidence="3" id="KW-1185">Reference proteome</keyword>
<gene>
    <name evidence="2" type="ORF">BJ508DRAFT_418093</name>
</gene>
<dbReference type="AlphaFoldDB" id="A0A3N4HSP2"/>
<protein>
    <submittedName>
        <fullName evidence="2">Uncharacterized protein</fullName>
    </submittedName>
</protein>
<reference evidence="2 3" key="1">
    <citation type="journal article" date="2018" name="Nat. Ecol. Evol.">
        <title>Pezizomycetes genomes reveal the molecular basis of ectomycorrhizal truffle lifestyle.</title>
        <authorList>
            <person name="Murat C."/>
            <person name="Payen T."/>
            <person name="Noel B."/>
            <person name="Kuo A."/>
            <person name="Morin E."/>
            <person name="Chen J."/>
            <person name="Kohler A."/>
            <person name="Krizsan K."/>
            <person name="Balestrini R."/>
            <person name="Da Silva C."/>
            <person name="Montanini B."/>
            <person name="Hainaut M."/>
            <person name="Levati E."/>
            <person name="Barry K.W."/>
            <person name="Belfiori B."/>
            <person name="Cichocki N."/>
            <person name="Clum A."/>
            <person name="Dockter R.B."/>
            <person name="Fauchery L."/>
            <person name="Guy J."/>
            <person name="Iotti M."/>
            <person name="Le Tacon F."/>
            <person name="Lindquist E.A."/>
            <person name="Lipzen A."/>
            <person name="Malagnac F."/>
            <person name="Mello A."/>
            <person name="Molinier V."/>
            <person name="Miyauchi S."/>
            <person name="Poulain J."/>
            <person name="Riccioni C."/>
            <person name="Rubini A."/>
            <person name="Sitrit Y."/>
            <person name="Splivallo R."/>
            <person name="Traeger S."/>
            <person name="Wang M."/>
            <person name="Zifcakova L."/>
            <person name="Wipf D."/>
            <person name="Zambonelli A."/>
            <person name="Paolocci F."/>
            <person name="Nowrousian M."/>
            <person name="Ottonello S."/>
            <person name="Baldrian P."/>
            <person name="Spatafora J.W."/>
            <person name="Henrissat B."/>
            <person name="Nagy L.G."/>
            <person name="Aury J.M."/>
            <person name="Wincker P."/>
            <person name="Grigoriev I.V."/>
            <person name="Bonfante P."/>
            <person name="Martin F.M."/>
        </authorList>
    </citation>
    <scope>NUCLEOTIDE SEQUENCE [LARGE SCALE GENOMIC DNA]</scope>
    <source>
        <strain evidence="2 3">RN42</strain>
    </source>
</reference>
<evidence type="ECO:0000256" key="1">
    <source>
        <dbReference type="SAM" id="MobiDB-lite"/>
    </source>
</evidence>
<feature type="compositionally biased region" description="Polar residues" evidence="1">
    <location>
        <begin position="350"/>
        <end position="360"/>
    </location>
</feature>
<feature type="compositionally biased region" description="Low complexity" evidence="1">
    <location>
        <begin position="83"/>
        <end position="96"/>
    </location>
</feature>
<sequence length="416" mass="46551">MMASGRNAAMDVLLDRDVTPSPCQKPAEVTLVTPTSSRPHTHATRATYLDTPTPLRTSALASTDLTTPKSLYTTPRHDHAPRDSSSTTPPISTPDSETGWTDISQDDLTTMPPALLRDKLLSAQAVISSLTKALHETRQSAAHSLLQHRLLTLHTLEATERHRVETSLAEREIEVLRRPHPCSHPRTDDSGDATKVLEAEVQKRRLRRLRRQLSETTSELERTKRENESLKRTIREGRTRTIANTLQASRRQQRELQIAPVQHQQPIQVPRTPKQQTRPQPGPIIVEDTRERDAREEHEHKLQTLGYLASQVLSQASLSPTPTPAPVTPTPRRTQRQHKSVLMSPVSLFPLSQGSVQNEAVESPRSKRGGEKRKRRSRDSTISVEDAEEMRRVLESERAATGMGVGRVVGWSPINA</sequence>
<feature type="region of interest" description="Disordered" evidence="1">
    <location>
        <begin position="208"/>
        <end position="299"/>
    </location>
</feature>
<evidence type="ECO:0000313" key="3">
    <source>
        <dbReference type="Proteomes" id="UP000275078"/>
    </source>
</evidence>
<feature type="compositionally biased region" description="Polar residues" evidence="1">
    <location>
        <begin position="54"/>
        <end position="73"/>
    </location>
</feature>
<organism evidence="2 3">
    <name type="scientific">Ascobolus immersus RN42</name>
    <dbReference type="NCBI Taxonomy" id="1160509"/>
    <lineage>
        <taxon>Eukaryota</taxon>
        <taxon>Fungi</taxon>
        <taxon>Dikarya</taxon>
        <taxon>Ascomycota</taxon>
        <taxon>Pezizomycotina</taxon>
        <taxon>Pezizomycetes</taxon>
        <taxon>Pezizales</taxon>
        <taxon>Ascobolaceae</taxon>
        <taxon>Ascobolus</taxon>
    </lineage>
</organism>
<feature type="compositionally biased region" description="Basic and acidic residues" evidence="1">
    <location>
        <begin position="287"/>
        <end position="299"/>
    </location>
</feature>
<feature type="region of interest" description="Disordered" evidence="1">
    <location>
        <begin position="13"/>
        <end position="103"/>
    </location>
</feature>
<dbReference type="Proteomes" id="UP000275078">
    <property type="component" value="Unassembled WGS sequence"/>
</dbReference>
<dbReference type="OrthoDB" id="1677536at2759"/>
<dbReference type="STRING" id="1160509.A0A3N4HSP2"/>
<feature type="compositionally biased region" description="Basic and acidic residues" evidence="1">
    <location>
        <begin position="219"/>
        <end position="239"/>
    </location>
</feature>
<feature type="compositionally biased region" description="Low complexity" evidence="1">
    <location>
        <begin position="268"/>
        <end position="279"/>
    </location>
</feature>